<dbReference type="AlphaFoldDB" id="A0A2V1GZZ4"/>
<dbReference type="InterPro" id="IPR002347">
    <property type="entry name" value="SDR_fam"/>
</dbReference>
<dbReference type="PROSITE" id="PS00061">
    <property type="entry name" value="ADH_SHORT"/>
    <property type="match status" value="1"/>
</dbReference>
<dbReference type="GO" id="GO:0016491">
    <property type="term" value="F:oxidoreductase activity"/>
    <property type="evidence" value="ECO:0007669"/>
    <property type="project" value="UniProtKB-KW"/>
</dbReference>
<dbReference type="OrthoDB" id="9790785at2"/>
<comment type="caution">
    <text evidence="3">The sequence shown here is derived from an EMBL/GenBank/DDBJ whole genome shotgun (WGS) entry which is preliminary data.</text>
</comment>
<dbReference type="Proteomes" id="UP000244906">
    <property type="component" value="Unassembled WGS sequence"/>
</dbReference>
<reference evidence="3 4" key="1">
    <citation type="submission" date="2018-04" db="EMBL/GenBank/DDBJ databases">
        <title>Thalassorhabdus spongiae gen. nov., sp. nov., isolated from a marine sponge in South-West Iceland.</title>
        <authorList>
            <person name="Knobloch S."/>
            <person name="Daussin A."/>
            <person name="Johannsson R."/>
            <person name="Marteinsson V.T."/>
        </authorList>
    </citation>
    <scope>NUCLEOTIDE SEQUENCE [LARGE SCALE GENOMIC DNA]</scope>
    <source>
        <strain evidence="3 4">Hp12</strain>
    </source>
</reference>
<gene>
    <name evidence="3" type="ORF">DC094_00925</name>
</gene>
<dbReference type="InterPro" id="IPR036291">
    <property type="entry name" value="NAD(P)-bd_dom_sf"/>
</dbReference>
<evidence type="ECO:0000313" key="3">
    <source>
        <dbReference type="EMBL" id="PVZ72571.1"/>
    </source>
</evidence>
<keyword evidence="4" id="KW-1185">Reference proteome</keyword>
<dbReference type="Pfam" id="PF00106">
    <property type="entry name" value="adh_short"/>
    <property type="match status" value="1"/>
</dbReference>
<sequence length="254" mass="27139">MFTYDAKEKLFQDKVILVTGAGAGIGKAAALNLAKLGATIVLLGRTTQKLSDVYDAIEAAGGPQAAIIPMNLESAGPKDFQDLADAIENEFGKLDGILHNASILGSLTPLANFDPQKWLNVMQVNVNSAFLMTQHLLPSLKKADNASILFTSSSVGRKGRAYWGAYSVSKFATEGLMQVLADELDENTNVRANCINPGATRTSMRANAYPGENPNTLATPDDIMPAYLYLLGDDSIGVNGKTFDAQKPNDQQPE</sequence>
<comment type="similarity">
    <text evidence="1">Belongs to the short-chain dehydrogenases/reductases (SDR) family.</text>
</comment>
<dbReference type="SUPFAM" id="SSF51735">
    <property type="entry name" value="NAD(P)-binding Rossmann-fold domains"/>
    <property type="match status" value="1"/>
</dbReference>
<dbReference type="NCBIfam" id="NF006509">
    <property type="entry name" value="PRK08945.1"/>
    <property type="match status" value="1"/>
</dbReference>
<name>A0A2V1GZZ4_9GAMM</name>
<dbReference type="Gene3D" id="3.40.50.720">
    <property type="entry name" value="NAD(P)-binding Rossmann-like Domain"/>
    <property type="match status" value="1"/>
</dbReference>
<protein>
    <submittedName>
        <fullName evidence="3">YciK family oxidoreductase</fullName>
    </submittedName>
</protein>
<dbReference type="PANTHER" id="PTHR42901">
    <property type="entry name" value="ALCOHOL DEHYDROGENASE"/>
    <property type="match status" value="1"/>
</dbReference>
<evidence type="ECO:0000256" key="2">
    <source>
        <dbReference type="ARBA" id="ARBA00023002"/>
    </source>
</evidence>
<proteinExistence type="inferred from homology"/>
<organism evidence="3 4">
    <name type="scientific">Pelagibaculum spongiae</name>
    <dbReference type="NCBI Taxonomy" id="2080658"/>
    <lineage>
        <taxon>Bacteria</taxon>
        <taxon>Pseudomonadati</taxon>
        <taxon>Pseudomonadota</taxon>
        <taxon>Gammaproteobacteria</taxon>
        <taxon>Oceanospirillales</taxon>
        <taxon>Pelagibaculum</taxon>
    </lineage>
</organism>
<keyword evidence="2" id="KW-0560">Oxidoreductase</keyword>
<evidence type="ECO:0000256" key="1">
    <source>
        <dbReference type="ARBA" id="ARBA00006484"/>
    </source>
</evidence>
<dbReference type="InterPro" id="IPR020904">
    <property type="entry name" value="Sc_DH/Rdtase_CS"/>
</dbReference>
<accession>A0A2V1GZZ4</accession>
<dbReference type="EMBL" id="QDDL01000001">
    <property type="protein sequence ID" value="PVZ72571.1"/>
    <property type="molecule type" value="Genomic_DNA"/>
</dbReference>
<evidence type="ECO:0000313" key="4">
    <source>
        <dbReference type="Proteomes" id="UP000244906"/>
    </source>
</evidence>
<dbReference type="RefSeq" id="WP_116686157.1">
    <property type="nucleotide sequence ID" value="NZ_CAWNYD010000001.1"/>
</dbReference>
<dbReference type="PANTHER" id="PTHR42901:SF1">
    <property type="entry name" value="ALCOHOL DEHYDROGENASE"/>
    <property type="match status" value="1"/>
</dbReference>
<dbReference type="PRINTS" id="PR00081">
    <property type="entry name" value="GDHRDH"/>
</dbReference>